<dbReference type="EMBL" id="FXXP01000002">
    <property type="protein sequence ID" value="SMX28871.1"/>
    <property type="molecule type" value="Genomic_DNA"/>
</dbReference>
<keyword evidence="6 7" id="KW-0472">Membrane</keyword>
<protein>
    <submittedName>
        <fullName evidence="9">Glutathione transport system permease protein GsiC</fullName>
    </submittedName>
</protein>
<evidence type="ECO:0000256" key="6">
    <source>
        <dbReference type="ARBA" id="ARBA00023136"/>
    </source>
</evidence>
<keyword evidence="3" id="KW-1003">Cell membrane</keyword>
<evidence type="ECO:0000256" key="1">
    <source>
        <dbReference type="ARBA" id="ARBA00004651"/>
    </source>
</evidence>
<keyword evidence="5 7" id="KW-1133">Transmembrane helix</keyword>
<comment type="similarity">
    <text evidence="7">Belongs to the binding-protein-dependent transport system permease family.</text>
</comment>
<evidence type="ECO:0000313" key="10">
    <source>
        <dbReference type="Proteomes" id="UP000225972"/>
    </source>
</evidence>
<dbReference type="Proteomes" id="UP000225972">
    <property type="component" value="Unassembled WGS sequence"/>
</dbReference>
<dbReference type="PANTHER" id="PTHR30465:SF97">
    <property type="entry name" value="OPPB IN A BINDING PROTEIN-DEPENDENT TRANSPORT SYSTEM"/>
    <property type="match status" value="1"/>
</dbReference>
<dbReference type="Pfam" id="PF00528">
    <property type="entry name" value="BPD_transp_1"/>
    <property type="match status" value="1"/>
</dbReference>
<feature type="transmembrane region" description="Helical" evidence="7">
    <location>
        <begin position="46"/>
        <end position="67"/>
    </location>
</feature>
<dbReference type="GO" id="GO:0055085">
    <property type="term" value="P:transmembrane transport"/>
    <property type="evidence" value="ECO:0007669"/>
    <property type="project" value="InterPro"/>
</dbReference>
<dbReference type="PANTHER" id="PTHR30465">
    <property type="entry name" value="INNER MEMBRANE ABC TRANSPORTER"/>
    <property type="match status" value="1"/>
</dbReference>
<evidence type="ECO:0000256" key="4">
    <source>
        <dbReference type="ARBA" id="ARBA00022692"/>
    </source>
</evidence>
<organism evidence="9 10">
    <name type="scientific">Pelagimonas phthalicica</name>
    <dbReference type="NCBI Taxonomy" id="1037362"/>
    <lineage>
        <taxon>Bacteria</taxon>
        <taxon>Pseudomonadati</taxon>
        <taxon>Pseudomonadota</taxon>
        <taxon>Alphaproteobacteria</taxon>
        <taxon>Rhodobacterales</taxon>
        <taxon>Roseobacteraceae</taxon>
        <taxon>Pelagimonas</taxon>
    </lineage>
</organism>
<feature type="transmembrane region" description="Helical" evidence="7">
    <location>
        <begin position="102"/>
        <end position="127"/>
    </location>
</feature>
<dbReference type="Gene3D" id="1.10.3720.10">
    <property type="entry name" value="MetI-like"/>
    <property type="match status" value="1"/>
</dbReference>
<dbReference type="GO" id="GO:0005886">
    <property type="term" value="C:plasma membrane"/>
    <property type="evidence" value="ECO:0007669"/>
    <property type="project" value="UniProtKB-SubCell"/>
</dbReference>
<dbReference type="InterPro" id="IPR000515">
    <property type="entry name" value="MetI-like"/>
</dbReference>
<reference evidence="10" key="1">
    <citation type="submission" date="2017-05" db="EMBL/GenBank/DDBJ databases">
        <authorList>
            <person name="Rodrigo-Torres L."/>
            <person name="Arahal R. D."/>
            <person name="Lucena T."/>
        </authorList>
    </citation>
    <scope>NUCLEOTIDE SEQUENCE [LARGE SCALE GENOMIC DNA]</scope>
    <source>
        <strain evidence="10">CECT 8649</strain>
    </source>
</reference>
<evidence type="ECO:0000256" key="2">
    <source>
        <dbReference type="ARBA" id="ARBA00022448"/>
    </source>
</evidence>
<proteinExistence type="inferred from homology"/>
<dbReference type="InterPro" id="IPR035906">
    <property type="entry name" value="MetI-like_sf"/>
</dbReference>
<dbReference type="SUPFAM" id="SSF161098">
    <property type="entry name" value="MetI-like"/>
    <property type="match status" value="1"/>
</dbReference>
<evidence type="ECO:0000256" key="7">
    <source>
        <dbReference type="RuleBase" id="RU363032"/>
    </source>
</evidence>
<evidence type="ECO:0000256" key="5">
    <source>
        <dbReference type="ARBA" id="ARBA00022989"/>
    </source>
</evidence>
<gene>
    <name evidence="9" type="primary">gsiC_4</name>
    <name evidence="9" type="ORF">TRP8649_02998</name>
</gene>
<dbReference type="AlphaFoldDB" id="A0A238JDV9"/>
<accession>A0A238JDV9</accession>
<keyword evidence="2 7" id="KW-0813">Transport</keyword>
<dbReference type="PROSITE" id="PS50928">
    <property type="entry name" value="ABC_TM1"/>
    <property type="match status" value="1"/>
</dbReference>
<evidence type="ECO:0000259" key="8">
    <source>
        <dbReference type="PROSITE" id="PS50928"/>
    </source>
</evidence>
<keyword evidence="4 7" id="KW-0812">Transmembrane</keyword>
<dbReference type="CDD" id="cd06261">
    <property type="entry name" value="TM_PBP2"/>
    <property type="match status" value="1"/>
</dbReference>
<evidence type="ECO:0000256" key="3">
    <source>
        <dbReference type="ARBA" id="ARBA00022475"/>
    </source>
</evidence>
<name>A0A238JDV9_9RHOB</name>
<evidence type="ECO:0000313" key="9">
    <source>
        <dbReference type="EMBL" id="SMX28871.1"/>
    </source>
</evidence>
<comment type="subcellular location">
    <subcellularLocation>
        <location evidence="1 7">Cell membrane</location>
        <topology evidence="1 7">Multi-pass membrane protein</topology>
    </subcellularLocation>
</comment>
<feature type="domain" description="ABC transmembrane type-1" evidence="8">
    <location>
        <begin position="1"/>
        <end position="124"/>
    </location>
</feature>
<sequence>MIMPVMVLALQITAQLSRYMRASMLDNLGQDYVRTARAKGMSESVVVLQHVLRNSMIPVVTVIALGIPSIFGGAIITENVFKVNGIGQLLLTWLFANDLPGVMTLTFIFAVLIVLFNLVADILYGLLDPRIRYD</sequence>
<keyword evidence="10" id="KW-1185">Reference proteome</keyword>